<keyword evidence="4" id="KW-1185">Reference proteome</keyword>
<feature type="domain" description="FAD dependent oxidoreductase" evidence="2">
    <location>
        <begin position="4"/>
        <end position="392"/>
    </location>
</feature>
<dbReference type="GO" id="GO:0016491">
    <property type="term" value="F:oxidoreductase activity"/>
    <property type="evidence" value="ECO:0007669"/>
    <property type="project" value="UniProtKB-KW"/>
</dbReference>
<name>A0A1X4NK00_9RHOB</name>
<organism evidence="3 4">
    <name type="scientific">Marivita geojedonensis</name>
    <dbReference type="NCBI Taxonomy" id="1123756"/>
    <lineage>
        <taxon>Bacteria</taxon>
        <taxon>Pseudomonadati</taxon>
        <taxon>Pseudomonadota</taxon>
        <taxon>Alphaproteobacteria</taxon>
        <taxon>Rhodobacterales</taxon>
        <taxon>Roseobacteraceae</taxon>
        <taxon>Marivita</taxon>
    </lineage>
</organism>
<comment type="caution">
    <text evidence="3">The sequence shown here is derived from an EMBL/GenBank/DDBJ whole genome shotgun (WGS) entry which is preliminary data.</text>
</comment>
<dbReference type="Gene3D" id="3.50.50.60">
    <property type="entry name" value="FAD/NAD(P)-binding domain"/>
    <property type="match status" value="2"/>
</dbReference>
<dbReference type="GO" id="GO:0005737">
    <property type="term" value="C:cytoplasm"/>
    <property type="evidence" value="ECO:0007669"/>
    <property type="project" value="TreeGrafter"/>
</dbReference>
<accession>A0A1X4NK00</accession>
<dbReference type="InterPro" id="IPR006076">
    <property type="entry name" value="FAD-dep_OxRdtase"/>
</dbReference>
<dbReference type="STRING" id="1123756.MGEO_12370"/>
<evidence type="ECO:0000313" key="3">
    <source>
        <dbReference type="EMBL" id="OSQ50585.1"/>
    </source>
</evidence>
<dbReference type="Pfam" id="PF01266">
    <property type="entry name" value="DAO"/>
    <property type="match status" value="1"/>
</dbReference>
<dbReference type="Proteomes" id="UP000193926">
    <property type="component" value="Unassembled WGS sequence"/>
</dbReference>
<dbReference type="PANTHER" id="PTHR13847">
    <property type="entry name" value="SARCOSINE DEHYDROGENASE-RELATED"/>
    <property type="match status" value="1"/>
</dbReference>
<dbReference type="OrthoDB" id="9805337at2"/>
<proteinExistence type="predicted"/>
<dbReference type="SUPFAM" id="SSF54373">
    <property type="entry name" value="FAD-linked reductases, C-terminal domain"/>
    <property type="match status" value="1"/>
</dbReference>
<gene>
    <name evidence="3" type="ORF">MGEO_12370</name>
</gene>
<dbReference type="EMBL" id="JFKC01000011">
    <property type="protein sequence ID" value="OSQ50585.1"/>
    <property type="molecule type" value="Genomic_DNA"/>
</dbReference>
<evidence type="ECO:0000259" key="2">
    <source>
        <dbReference type="Pfam" id="PF01266"/>
    </source>
</evidence>
<evidence type="ECO:0000256" key="1">
    <source>
        <dbReference type="ARBA" id="ARBA00023002"/>
    </source>
</evidence>
<reference evidence="3 4" key="1">
    <citation type="submission" date="2014-03" db="EMBL/GenBank/DDBJ databases">
        <title>The draft genome sequence of Marivita geojedonensis KCTC 23882.</title>
        <authorList>
            <person name="Lai Q."/>
            <person name="Shao Z."/>
        </authorList>
    </citation>
    <scope>NUCLEOTIDE SEQUENCE [LARGE SCALE GENOMIC DNA]</scope>
    <source>
        <strain evidence="3 4">DPG-138</strain>
    </source>
</reference>
<dbReference type="RefSeq" id="WP_085638061.1">
    <property type="nucleotide sequence ID" value="NZ_JFKC01000011.1"/>
</dbReference>
<dbReference type="Gene3D" id="3.30.9.10">
    <property type="entry name" value="D-Amino Acid Oxidase, subunit A, domain 2"/>
    <property type="match status" value="1"/>
</dbReference>
<dbReference type="SUPFAM" id="SSF51905">
    <property type="entry name" value="FAD/NAD(P)-binding domain"/>
    <property type="match status" value="1"/>
</dbReference>
<protein>
    <submittedName>
        <fullName evidence="3">FAD-binding oxidoreductase</fullName>
    </submittedName>
</protein>
<dbReference type="PANTHER" id="PTHR13847:SF289">
    <property type="entry name" value="GLYCINE OXIDASE"/>
    <property type="match status" value="1"/>
</dbReference>
<keyword evidence="1" id="KW-0560">Oxidoreductase</keyword>
<evidence type="ECO:0000313" key="4">
    <source>
        <dbReference type="Proteomes" id="UP000193926"/>
    </source>
</evidence>
<sequence>MQKHVIVIGAGIVGVSTAIWLRRFGQDVTIVDRDRPGQAASYGNAGLLAASAMVPVTTPGLITKAPKMVLDPDSPLFVRWSYLPRIAPWLVRYLKHANDRDTKRIAASLTEITADTVAQHFALTDGLKAREFLTKSDYVYAYGSRVEFEDDRYAWDLKRQYGFPPTLIEGPDVQDYDPCFGSAIRCLAVVKDHGFVIDPGGYVAALASDFEAMGGRIVQASVEDIETSDPSRPRVVTTQGPFDCDAAVVASGAWSKQLMTRLGLSIPLESERGYHIVMKNASGGPRTPSMITSGKFVATPMKAGLRCAGIVELGGLEAGPSEAPFALLRRKIKSAFPDLEFDGEETWMGHRPATTDSLPLIGEVRNTGVYTAFGHQHVGLTAGPKTGRLVAGLISDQPSNQDLAPFSPHRFGL</sequence>
<dbReference type="AlphaFoldDB" id="A0A1X4NK00"/>
<dbReference type="InterPro" id="IPR036188">
    <property type="entry name" value="FAD/NAD-bd_sf"/>
</dbReference>